<feature type="binding site" evidence="4">
    <location>
        <position position="129"/>
    </location>
    <ligand>
        <name>Mg(2+)</name>
        <dbReference type="ChEBI" id="CHEBI:18420"/>
    </ligand>
</feature>
<dbReference type="InterPro" id="IPR050362">
    <property type="entry name" value="Cation-dep_OMT"/>
</dbReference>
<keyword evidence="1 4" id="KW-0489">Methyltransferase</keyword>
<dbReference type="GO" id="GO:0016300">
    <property type="term" value="F:tRNA (uridine) methyltransferase activity"/>
    <property type="evidence" value="ECO:0007669"/>
    <property type="project" value="UniProtKB-UniRule"/>
</dbReference>
<gene>
    <name evidence="4" type="primary">trmR</name>
    <name evidence="5" type="ORF">BEP19_05855</name>
</gene>
<dbReference type="GO" id="GO:0030488">
    <property type="term" value="P:tRNA methylation"/>
    <property type="evidence" value="ECO:0007669"/>
    <property type="project" value="UniProtKB-UniRule"/>
</dbReference>
<dbReference type="RefSeq" id="WP_120189178.1">
    <property type="nucleotide sequence ID" value="NZ_MCHY01000008.1"/>
</dbReference>
<comment type="caution">
    <text evidence="5">The sequence shown here is derived from an EMBL/GenBank/DDBJ whole genome shotgun (WGS) entry which is preliminary data.</text>
</comment>
<evidence type="ECO:0000256" key="4">
    <source>
        <dbReference type="HAMAP-Rule" id="MF_02217"/>
    </source>
</evidence>
<comment type="subunit">
    <text evidence="4">Homodimer.</text>
</comment>
<dbReference type="Proteomes" id="UP000284219">
    <property type="component" value="Unassembled WGS sequence"/>
</dbReference>
<dbReference type="Pfam" id="PF01596">
    <property type="entry name" value="Methyltransf_3"/>
    <property type="match status" value="1"/>
</dbReference>
<keyword evidence="4" id="KW-0460">Magnesium</keyword>
<dbReference type="InterPro" id="IPR029063">
    <property type="entry name" value="SAM-dependent_MTases_sf"/>
</dbReference>
<dbReference type="InterPro" id="IPR043675">
    <property type="entry name" value="TrmR_methyltr"/>
</dbReference>
<protein>
    <recommendedName>
        <fullName evidence="4">tRNA 5-hydroxyuridine methyltransferase</fullName>
        <ecNumber evidence="4">2.1.1.-</ecNumber>
    </recommendedName>
    <alternativeName>
        <fullName evidence="4">ho5U methyltransferase</fullName>
    </alternativeName>
</protein>
<dbReference type="PANTHER" id="PTHR10509:SF14">
    <property type="entry name" value="CAFFEOYL-COA O-METHYLTRANSFERASE 3-RELATED"/>
    <property type="match status" value="1"/>
</dbReference>
<sequence>MIVYENINRYIEQMVPERNHLLNRLEQEAEQEKIPIIQLSSIQFIRTLLLSHRPKKILEIGAAIGYSTIWLAQAAPEAKITTIEIDQERSQRALLNFKEAGICDRVELVVGDAGDGLPEELRFDCLFLDAAKGQYKNYIDLYLPQLEVGGIIICDNILFKGLVAEEHVEHKRWAPMVKKIQAFNCYLVEHPRLETSFIPIGDGLTFSVKKGE</sequence>
<dbReference type="GO" id="GO:0008171">
    <property type="term" value="F:O-methyltransferase activity"/>
    <property type="evidence" value="ECO:0007669"/>
    <property type="project" value="InterPro"/>
</dbReference>
<name>A0A419SJ19_9BACL</name>
<dbReference type="SUPFAM" id="SSF53335">
    <property type="entry name" value="S-adenosyl-L-methionine-dependent methyltransferases"/>
    <property type="match status" value="1"/>
</dbReference>
<keyword evidence="3 4" id="KW-0949">S-adenosyl-L-methionine</keyword>
<dbReference type="AlphaFoldDB" id="A0A419SJ19"/>
<comment type="catalytic activity">
    <reaction evidence="4">
        <text>5-hydroxyuridine(34) in tRNA + S-adenosyl-L-methionine = 5-methoxyuridine(34) in tRNA + S-adenosyl-L-homocysteine + H(+)</text>
        <dbReference type="Rhea" id="RHEA:60524"/>
        <dbReference type="Rhea" id="RHEA-COMP:13381"/>
        <dbReference type="Rhea" id="RHEA-COMP:15591"/>
        <dbReference type="ChEBI" id="CHEBI:15378"/>
        <dbReference type="ChEBI" id="CHEBI:57856"/>
        <dbReference type="ChEBI" id="CHEBI:59789"/>
        <dbReference type="ChEBI" id="CHEBI:136877"/>
        <dbReference type="ChEBI" id="CHEBI:143860"/>
    </reaction>
</comment>
<feature type="binding site" evidence="4">
    <location>
        <position position="156"/>
    </location>
    <ligand>
        <name>Mg(2+)</name>
        <dbReference type="ChEBI" id="CHEBI:18420"/>
    </ligand>
</feature>
<dbReference type="InterPro" id="IPR002935">
    <property type="entry name" value="SAM_O-MeTrfase"/>
</dbReference>
<dbReference type="PANTHER" id="PTHR10509">
    <property type="entry name" value="O-METHYLTRANSFERASE-RELATED"/>
    <property type="match status" value="1"/>
</dbReference>
<feature type="binding site" evidence="4">
    <location>
        <position position="37"/>
    </location>
    <ligand>
        <name>S-adenosyl-L-methionine</name>
        <dbReference type="ChEBI" id="CHEBI:59789"/>
    </ligand>
</feature>
<dbReference type="OrthoDB" id="9799672at2"/>
<feature type="binding site" evidence="4">
    <location>
        <begin position="112"/>
        <end position="113"/>
    </location>
    <ligand>
        <name>S-adenosyl-L-methionine</name>
        <dbReference type="ChEBI" id="CHEBI:59789"/>
    </ligand>
</feature>
<evidence type="ECO:0000313" key="6">
    <source>
        <dbReference type="Proteomes" id="UP000284219"/>
    </source>
</evidence>
<evidence type="ECO:0000313" key="5">
    <source>
        <dbReference type="EMBL" id="RKD23946.1"/>
    </source>
</evidence>
<evidence type="ECO:0000256" key="1">
    <source>
        <dbReference type="ARBA" id="ARBA00022603"/>
    </source>
</evidence>
<dbReference type="GO" id="GO:0008757">
    <property type="term" value="F:S-adenosylmethionine-dependent methyltransferase activity"/>
    <property type="evidence" value="ECO:0007669"/>
    <property type="project" value="TreeGrafter"/>
</dbReference>
<dbReference type="PROSITE" id="PS51682">
    <property type="entry name" value="SAM_OMT_I"/>
    <property type="match status" value="1"/>
</dbReference>
<proteinExistence type="inferred from homology"/>
<feature type="binding site" evidence="4">
    <location>
        <position position="155"/>
    </location>
    <ligand>
        <name>Mg(2+)</name>
        <dbReference type="ChEBI" id="CHEBI:18420"/>
    </ligand>
</feature>
<reference evidence="5 6" key="1">
    <citation type="submission" date="2016-08" db="EMBL/GenBank/DDBJ databases">
        <title>Novel Firmicute Genomes.</title>
        <authorList>
            <person name="Poppleton D.I."/>
            <person name="Gribaldo S."/>
        </authorList>
    </citation>
    <scope>NUCLEOTIDE SEQUENCE [LARGE SCALE GENOMIC DNA]</scope>
    <source>
        <strain evidence="5 6">RAOx-1</strain>
    </source>
</reference>
<dbReference type="HAMAP" id="MF_02217">
    <property type="entry name" value="TrmR_methyltr"/>
    <property type="match status" value="1"/>
</dbReference>
<feature type="binding site" evidence="4">
    <location>
        <position position="129"/>
    </location>
    <ligand>
        <name>S-adenosyl-L-methionine</name>
        <dbReference type="ChEBI" id="CHEBI:59789"/>
    </ligand>
</feature>
<evidence type="ECO:0000256" key="3">
    <source>
        <dbReference type="ARBA" id="ARBA00022691"/>
    </source>
</evidence>
<comment type="similarity">
    <text evidence="4">Belongs to the class I-like SAM-binding methyltransferase superfamily. Cation-dependent O-methyltransferase family.</text>
</comment>
<feature type="binding site" evidence="4">
    <location>
        <position position="84"/>
    </location>
    <ligand>
        <name>S-adenosyl-L-methionine</name>
        <dbReference type="ChEBI" id="CHEBI:59789"/>
    </ligand>
</feature>
<comment type="function">
    <text evidence="4">Catalyzes the methylation of 5-hydroxyuridine (ho5U) to form 5-methoxyuridine (mo5U) at position 34 in tRNAs.</text>
</comment>
<keyword evidence="4" id="KW-0819">tRNA processing</keyword>
<evidence type="ECO:0000256" key="2">
    <source>
        <dbReference type="ARBA" id="ARBA00022679"/>
    </source>
</evidence>
<dbReference type="EC" id="2.1.1.-" evidence="4"/>
<keyword evidence="2 4" id="KW-0808">Transferase</keyword>
<dbReference type="CDD" id="cd02440">
    <property type="entry name" value="AdoMet_MTases"/>
    <property type="match status" value="1"/>
</dbReference>
<feature type="binding site" evidence="4">
    <location>
        <position position="67"/>
    </location>
    <ligand>
        <name>S-adenosyl-L-methionine</name>
        <dbReference type="ChEBI" id="CHEBI:59789"/>
    </ligand>
</feature>
<dbReference type="GO" id="GO:0000287">
    <property type="term" value="F:magnesium ion binding"/>
    <property type="evidence" value="ECO:0007669"/>
    <property type="project" value="UniProtKB-UniRule"/>
</dbReference>
<accession>A0A419SJ19</accession>
<dbReference type="EMBL" id="MCHY01000008">
    <property type="protein sequence ID" value="RKD23946.1"/>
    <property type="molecule type" value="Genomic_DNA"/>
</dbReference>
<organism evidence="5 6">
    <name type="scientific">Ammoniphilus oxalaticus</name>
    <dbReference type="NCBI Taxonomy" id="66863"/>
    <lineage>
        <taxon>Bacteria</taxon>
        <taxon>Bacillati</taxon>
        <taxon>Bacillota</taxon>
        <taxon>Bacilli</taxon>
        <taxon>Bacillales</taxon>
        <taxon>Paenibacillaceae</taxon>
        <taxon>Aneurinibacillus group</taxon>
        <taxon>Ammoniphilus</taxon>
    </lineage>
</organism>
<dbReference type="Gene3D" id="3.40.50.150">
    <property type="entry name" value="Vaccinia Virus protein VP39"/>
    <property type="match status" value="1"/>
</dbReference>
<keyword evidence="6" id="KW-1185">Reference proteome</keyword>
<keyword evidence="4" id="KW-0479">Metal-binding</keyword>